<sequence length="91" mass="9571">MPDAAPIDLDLAGLKCPLPVLRTRKALRSLAPGTLLRVTCTDPLASLDIPNLVREEGDTLEARDRVGAATCFSIRRGPAACPGDSAKPPHS</sequence>
<dbReference type="Gene3D" id="3.30.110.40">
    <property type="entry name" value="TusA-like domain"/>
    <property type="match status" value="1"/>
</dbReference>
<dbReference type="InterPro" id="IPR001455">
    <property type="entry name" value="TusA-like"/>
</dbReference>
<evidence type="ECO:0000259" key="2">
    <source>
        <dbReference type="PROSITE" id="PS01148"/>
    </source>
</evidence>
<accession>A0ABQ4QFN3</accession>
<proteinExistence type="inferred from homology"/>
<feature type="domain" description="UPF0033" evidence="2">
    <location>
        <begin position="9"/>
        <end position="33"/>
    </location>
</feature>
<protein>
    <submittedName>
        <fullName evidence="3">Sulfur carrier protein TusA</fullName>
    </submittedName>
</protein>
<keyword evidence="4" id="KW-1185">Reference proteome</keyword>
<dbReference type="SUPFAM" id="SSF64307">
    <property type="entry name" value="SirA-like"/>
    <property type="match status" value="1"/>
</dbReference>
<dbReference type="PANTHER" id="PTHR33279:SF6">
    <property type="entry name" value="SULFUR CARRIER PROTEIN YEDF-RELATED"/>
    <property type="match status" value="1"/>
</dbReference>
<dbReference type="CDD" id="cd00291">
    <property type="entry name" value="SirA_YedF_YeeD"/>
    <property type="match status" value="1"/>
</dbReference>
<dbReference type="PROSITE" id="PS01148">
    <property type="entry name" value="UPF0033"/>
    <property type="match status" value="1"/>
</dbReference>
<evidence type="ECO:0000256" key="1">
    <source>
        <dbReference type="ARBA" id="ARBA00008984"/>
    </source>
</evidence>
<dbReference type="RefSeq" id="WP_238271610.1">
    <property type="nucleotide sequence ID" value="NZ_BPQG01000018.1"/>
</dbReference>
<evidence type="ECO:0000313" key="3">
    <source>
        <dbReference type="EMBL" id="GJD43581.1"/>
    </source>
</evidence>
<dbReference type="Pfam" id="PF01206">
    <property type="entry name" value="TusA"/>
    <property type="match status" value="1"/>
</dbReference>
<name>A0ABQ4QFN3_9HYPH</name>
<evidence type="ECO:0000313" key="4">
    <source>
        <dbReference type="Proteomes" id="UP001055117"/>
    </source>
</evidence>
<dbReference type="EMBL" id="BPQG01000018">
    <property type="protein sequence ID" value="GJD43581.1"/>
    <property type="molecule type" value="Genomic_DNA"/>
</dbReference>
<dbReference type="InterPro" id="IPR036868">
    <property type="entry name" value="TusA-like_sf"/>
</dbReference>
<dbReference type="PANTHER" id="PTHR33279">
    <property type="entry name" value="SULFUR CARRIER PROTEIN YEDF-RELATED"/>
    <property type="match status" value="1"/>
</dbReference>
<comment type="caution">
    <text evidence="3">The sequence shown here is derived from an EMBL/GenBank/DDBJ whole genome shotgun (WGS) entry which is preliminary data.</text>
</comment>
<reference evidence="3 4" key="1">
    <citation type="journal article" date="2021" name="Front. Microbiol.">
        <title>Comprehensive Comparative Genomics and Phenotyping of Methylobacterium Species.</title>
        <authorList>
            <person name="Alessa O."/>
            <person name="Ogura Y."/>
            <person name="Fujitani Y."/>
            <person name="Takami H."/>
            <person name="Hayashi T."/>
            <person name="Sahin N."/>
            <person name="Tani A."/>
        </authorList>
    </citation>
    <scope>NUCLEOTIDE SEQUENCE [LARGE SCALE GENOMIC DNA]</scope>
    <source>
        <strain evidence="3 4">DSM 23679</strain>
    </source>
</reference>
<gene>
    <name evidence="3" type="primary">tusA</name>
    <name evidence="3" type="ORF">AFCDBAGC_1433</name>
</gene>
<comment type="similarity">
    <text evidence="1">Belongs to the sulfur carrier protein TusA family.</text>
</comment>
<organism evidence="3 4">
    <name type="scientific">Methylobacterium cerastii</name>
    <dbReference type="NCBI Taxonomy" id="932741"/>
    <lineage>
        <taxon>Bacteria</taxon>
        <taxon>Pseudomonadati</taxon>
        <taxon>Pseudomonadota</taxon>
        <taxon>Alphaproteobacteria</taxon>
        <taxon>Hyphomicrobiales</taxon>
        <taxon>Methylobacteriaceae</taxon>
        <taxon>Methylobacterium</taxon>
    </lineage>
</organism>
<dbReference type="Proteomes" id="UP001055117">
    <property type="component" value="Unassembled WGS sequence"/>
</dbReference>